<organism evidence="3 5">
    <name type="scientific">Methanosphaera cuniculi</name>
    <dbReference type="NCBI Taxonomy" id="1077256"/>
    <lineage>
        <taxon>Archaea</taxon>
        <taxon>Methanobacteriati</taxon>
        <taxon>Methanobacteriota</taxon>
        <taxon>Methanomada group</taxon>
        <taxon>Methanobacteria</taxon>
        <taxon>Methanobacteriales</taxon>
        <taxon>Methanobacteriaceae</taxon>
        <taxon>Methanosphaera</taxon>
    </lineage>
</organism>
<reference evidence="3 5" key="2">
    <citation type="journal article" date="2017" name="BMC Genomics">
        <title>Genomic analysis of methanogenic archaea reveals a shift towards energy conservation.</title>
        <authorList>
            <person name="Gilmore S.P."/>
            <person name="Henske J.K."/>
            <person name="Sexton J.A."/>
            <person name="Solomon K.V."/>
            <person name="Seppala S."/>
            <person name="Yoo J.I."/>
            <person name="Huyett L.M."/>
            <person name="Pressman A."/>
            <person name="Cogan J.Z."/>
            <person name="Kivenson V."/>
            <person name="Peng X."/>
            <person name="Tan Y."/>
            <person name="Valentine D.L."/>
            <person name="O'Malley M.A."/>
        </authorList>
    </citation>
    <scope>NUCLEOTIDE SEQUENCE [LARGE SCALE GENOMIC DNA]</scope>
    <source>
        <strain evidence="3 5">1R-7</strain>
    </source>
</reference>
<evidence type="ECO:0008006" key="7">
    <source>
        <dbReference type="Google" id="ProtNLM"/>
    </source>
</evidence>
<dbReference type="EMBL" id="LMVN01000008">
    <property type="protein sequence ID" value="PAV07802.1"/>
    <property type="molecule type" value="Genomic_DNA"/>
</dbReference>
<evidence type="ECO:0000313" key="4">
    <source>
        <dbReference type="EMBL" id="PWL08525.1"/>
    </source>
</evidence>
<reference evidence="4 6" key="1">
    <citation type="submission" date="2016-04" db="EMBL/GenBank/DDBJ databases">
        <title>Genome sequence of Methanosphaera cuniculi DSM 4103.</title>
        <authorList>
            <person name="Poehlein A."/>
            <person name="Seedorf H."/>
            <person name="Daniel R."/>
        </authorList>
    </citation>
    <scope>NUCLEOTIDE SEQUENCE [LARGE SCALE GENOMIC DNA]</scope>
    <source>
        <strain evidence="4 6">DSM 4103</strain>
    </source>
</reference>
<evidence type="ECO:0000313" key="3">
    <source>
        <dbReference type="EMBL" id="PAV07802.1"/>
    </source>
</evidence>
<keyword evidence="2" id="KW-0472">Membrane</keyword>
<evidence type="ECO:0000313" key="6">
    <source>
        <dbReference type="Proteomes" id="UP000246004"/>
    </source>
</evidence>
<feature type="compositionally biased region" description="Low complexity" evidence="1">
    <location>
        <begin position="267"/>
        <end position="276"/>
    </location>
</feature>
<evidence type="ECO:0000256" key="1">
    <source>
        <dbReference type="SAM" id="MobiDB-lite"/>
    </source>
</evidence>
<keyword evidence="5" id="KW-1185">Reference proteome</keyword>
<feature type="region of interest" description="Disordered" evidence="1">
    <location>
        <begin position="267"/>
        <end position="302"/>
    </location>
</feature>
<accession>A0A2A2HEF1</accession>
<dbReference type="RefSeq" id="WP_095608336.1">
    <property type="nucleotide sequence ID" value="NZ_LMVN01000008.1"/>
</dbReference>
<feature type="transmembrane region" description="Helical" evidence="2">
    <location>
        <begin position="145"/>
        <end position="163"/>
    </location>
</feature>
<dbReference type="Proteomes" id="UP000217528">
    <property type="component" value="Unassembled WGS sequence"/>
</dbReference>
<feature type="transmembrane region" description="Helical" evidence="2">
    <location>
        <begin position="172"/>
        <end position="188"/>
    </location>
</feature>
<evidence type="ECO:0000313" key="5">
    <source>
        <dbReference type="Proteomes" id="UP000217528"/>
    </source>
</evidence>
<comment type="caution">
    <text evidence="3">The sequence shown here is derived from an EMBL/GenBank/DDBJ whole genome shotgun (WGS) entry which is preliminary data.</text>
</comment>
<feature type="transmembrane region" description="Helical" evidence="2">
    <location>
        <begin position="12"/>
        <end position="37"/>
    </location>
</feature>
<dbReference type="EMBL" id="LWMS01000013">
    <property type="protein sequence ID" value="PWL08525.1"/>
    <property type="molecule type" value="Genomic_DNA"/>
</dbReference>
<dbReference type="OrthoDB" id="76535at2157"/>
<sequence length="302" mass="34841">MSKTQITDILILGMISGIVALLTSMLGVSGTIIGSVLSSIIAEVMKRYLKDPVTDKISEYEKQHQIEEQQHTFQQQEQYIPHKQTIQNNYHPTTTTHNDSKISTKILFIFPLIVILIIEVIHFLAKVGFIPIDIFYTLESVTNWQLLRTIGYALVVMGFYPLLSKNLESKHGILLIIVGIIELIFGYADTSGNASMIYSLLSSLSDYINIAIILAILYTVLTIPSEDTQNKIPNYNAKAHVQKQTYQEYNPGNNIQQEFKNNNYKFKNSKYKQNQQPRRRRQNRPQRKEDSIDYYMDEDDYF</sequence>
<dbReference type="AlphaFoldDB" id="A0A2A2HEF1"/>
<feature type="transmembrane region" description="Helical" evidence="2">
    <location>
        <begin position="106"/>
        <end position="125"/>
    </location>
</feature>
<keyword evidence="2" id="KW-1133">Transmembrane helix</keyword>
<proteinExistence type="predicted"/>
<keyword evidence="2" id="KW-0812">Transmembrane</keyword>
<feature type="transmembrane region" description="Helical" evidence="2">
    <location>
        <begin position="200"/>
        <end position="221"/>
    </location>
</feature>
<dbReference type="Proteomes" id="UP000246004">
    <property type="component" value="Unassembled WGS sequence"/>
</dbReference>
<evidence type="ECO:0000256" key="2">
    <source>
        <dbReference type="SAM" id="Phobius"/>
    </source>
</evidence>
<gene>
    <name evidence="3" type="ORF">ASJ82_04025</name>
    <name evidence="4" type="ORF">MSCUN_05560</name>
</gene>
<name>A0A2A2HEF1_9EURY</name>
<protein>
    <recommendedName>
        <fullName evidence="7">Transmembrane protein</fullName>
    </recommendedName>
</protein>